<dbReference type="Proteomes" id="UP000035680">
    <property type="component" value="Unassembled WGS sequence"/>
</dbReference>
<keyword evidence="2" id="KW-1185">Reference proteome</keyword>
<reference evidence="2" key="1">
    <citation type="submission" date="2014-07" db="EMBL/GenBank/DDBJ databases">
        <authorList>
            <person name="Martin A.A"/>
            <person name="De Silva N."/>
        </authorList>
    </citation>
    <scope>NUCLEOTIDE SEQUENCE</scope>
</reference>
<feature type="region of interest" description="Disordered" evidence="1">
    <location>
        <begin position="456"/>
        <end position="475"/>
    </location>
</feature>
<sequence>MSNIENSGNCDIGNISGDIKNNVLLMSSQNKFLEDKVSVNDNTIGEKKELLDISNTKNNDDNSEKTKVLGDDSSKIEDIYCETPSIDNEYSDLSSGYSDVLNTSFIESDEEHEYSSEDGKNIVNEKFKNNSDGYPVAGKSIPHFIEAIGDSSESGCDTANLSEYDNTLISNSIPSLRINIKNNYTERYLMEEVKIENDSFYKKIILNNIPLEILIKYSSYNEHAKNLMNDKIAQMIYALAQIGEGLGYDSVSHYESLFIKSYEIPGNEFKKITGYTFKEFILRPFCKPYFYIQHDDLFGNSRIIFNTSDNELVELGKNIVKTRETYDKILKRKIEGNIKQRDNHKKNVNLLVEKVRWLALLTCAPSNIPMVSVNDFREQFFTVYKENITKDYLNSKFLRSKFSGVVKFYFSDELEFINEPGTGDGIKIICDVNTRIEEIKKEIDYLRSEEYLKKKEENKTGAKKRKTKKKKDVKKEWKNASVALEIVNSLQKN</sequence>
<dbReference type="WBParaSite" id="SVE_0900800.1">
    <property type="protein sequence ID" value="SVE_0900800.1"/>
    <property type="gene ID" value="SVE_0900800"/>
</dbReference>
<name>A0A0K0FJD4_STRVS</name>
<evidence type="ECO:0000313" key="2">
    <source>
        <dbReference type="Proteomes" id="UP000035680"/>
    </source>
</evidence>
<evidence type="ECO:0000256" key="1">
    <source>
        <dbReference type="SAM" id="MobiDB-lite"/>
    </source>
</evidence>
<accession>A0A0K0FJD4</accession>
<reference evidence="3" key="2">
    <citation type="submission" date="2015-08" db="UniProtKB">
        <authorList>
            <consortium name="WormBaseParasite"/>
        </authorList>
    </citation>
    <scope>IDENTIFICATION</scope>
</reference>
<dbReference type="AlphaFoldDB" id="A0A0K0FJD4"/>
<evidence type="ECO:0000313" key="3">
    <source>
        <dbReference type="WBParaSite" id="SVE_0900800.1"/>
    </source>
</evidence>
<organism evidence="2 3">
    <name type="scientific">Strongyloides venezuelensis</name>
    <name type="common">Threadworm</name>
    <dbReference type="NCBI Taxonomy" id="75913"/>
    <lineage>
        <taxon>Eukaryota</taxon>
        <taxon>Metazoa</taxon>
        <taxon>Ecdysozoa</taxon>
        <taxon>Nematoda</taxon>
        <taxon>Chromadorea</taxon>
        <taxon>Rhabditida</taxon>
        <taxon>Tylenchina</taxon>
        <taxon>Panagrolaimomorpha</taxon>
        <taxon>Strongyloidoidea</taxon>
        <taxon>Strongyloididae</taxon>
        <taxon>Strongyloides</taxon>
    </lineage>
</organism>
<feature type="compositionally biased region" description="Basic residues" evidence="1">
    <location>
        <begin position="461"/>
        <end position="472"/>
    </location>
</feature>
<protein>
    <submittedName>
        <fullName evidence="3">HTH OST-type domain-containing protein</fullName>
    </submittedName>
</protein>
<proteinExistence type="predicted"/>